<keyword evidence="1" id="KW-0472">Membrane</keyword>
<gene>
    <name evidence="2" type="ORF">SDC9_182166</name>
</gene>
<organism evidence="2">
    <name type="scientific">bioreactor metagenome</name>
    <dbReference type="NCBI Taxonomy" id="1076179"/>
    <lineage>
        <taxon>unclassified sequences</taxon>
        <taxon>metagenomes</taxon>
        <taxon>ecological metagenomes</taxon>
    </lineage>
</organism>
<protein>
    <recommendedName>
        <fullName evidence="3">Membrane transport protein</fullName>
    </recommendedName>
</protein>
<keyword evidence="1" id="KW-0812">Transmembrane</keyword>
<keyword evidence="1" id="KW-1133">Transmembrane helix</keyword>
<evidence type="ECO:0000313" key="2">
    <source>
        <dbReference type="EMBL" id="MPN34672.1"/>
    </source>
</evidence>
<name>A0A645H8I0_9ZZZZ</name>
<reference evidence="2" key="1">
    <citation type="submission" date="2019-08" db="EMBL/GenBank/DDBJ databases">
        <authorList>
            <person name="Kucharzyk K."/>
            <person name="Murdoch R.W."/>
            <person name="Higgins S."/>
            <person name="Loffler F."/>
        </authorList>
    </citation>
    <scope>NUCLEOTIDE SEQUENCE</scope>
</reference>
<evidence type="ECO:0008006" key="3">
    <source>
        <dbReference type="Google" id="ProtNLM"/>
    </source>
</evidence>
<feature type="transmembrane region" description="Helical" evidence="1">
    <location>
        <begin position="105"/>
        <end position="124"/>
    </location>
</feature>
<evidence type="ECO:0000256" key="1">
    <source>
        <dbReference type="SAM" id="Phobius"/>
    </source>
</evidence>
<feature type="transmembrane region" description="Helical" evidence="1">
    <location>
        <begin position="73"/>
        <end position="93"/>
    </location>
</feature>
<feature type="transmembrane region" description="Helical" evidence="1">
    <location>
        <begin position="12"/>
        <end position="30"/>
    </location>
</feature>
<feature type="transmembrane region" description="Helical" evidence="1">
    <location>
        <begin position="42"/>
        <end position="61"/>
    </location>
</feature>
<comment type="caution">
    <text evidence="2">The sequence shown here is derived from an EMBL/GenBank/DDBJ whole genome shotgun (WGS) entry which is preliminary data.</text>
</comment>
<dbReference type="AlphaFoldDB" id="A0A645H8I0"/>
<sequence length="125" mass="13890">MWTALGESISLLANLTVPLIALSIGYGIHIRKEGLVWSIKTIVVRKVVLLGLALLINHFLVDQLLGMESIYRYALLVMFLTPPPFVITIYMRPNDKVNADYVDNTLSLDTLVSILMVMGVAALYV</sequence>
<dbReference type="EMBL" id="VSSQ01087831">
    <property type="protein sequence ID" value="MPN34672.1"/>
    <property type="molecule type" value="Genomic_DNA"/>
</dbReference>
<accession>A0A645H8I0</accession>
<proteinExistence type="predicted"/>